<name>A0A7Y9PF15_9BACT</name>
<evidence type="ECO:0000256" key="5">
    <source>
        <dbReference type="RuleBase" id="RU361157"/>
    </source>
</evidence>
<keyword evidence="5" id="KW-0813">Transport</keyword>
<dbReference type="PANTHER" id="PTHR43229">
    <property type="entry name" value="NODULATION PROTEIN J"/>
    <property type="match status" value="1"/>
</dbReference>
<evidence type="ECO:0000259" key="6">
    <source>
        <dbReference type="PROSITE" id="PS51012"/>
    </source>
</evidence>
<keyword evidence="2 5" id="KW-0812">Transmembrane</keyword>
<sequence>MATALAPLPVRRTARALPIFLKETKYEFLKLLRTRSFSLSIIGFPVMFYVLFGVMNRHVYDGNVSVAKVMLGGYACFGAIGAALFGIGVGLANERSQGWLELKRASPMPPLAYLFGKCVTAMAFGLIIVTILTVIGIEFADVSITPMEIAKMFGMSAVGSIVFASMGLLLALLVPANAAPGVVNLIYLPMSFLSGLWIPVRFLPHAVQKVAPLLPTYHLSQLMLSIFGYRDQISLTTHWGGLAGFTLLMLGISWAVFNRQENA</sequence>
<feature type="transmembrane region" description="Helical" evidence="5">
    <location>
        <begin position="71"/>
        <end position="92"/>
    </location>
</feature>
<reference evidence="7 8" key="1">
    <citation type="submission" date="2020-07" db="EMBL/GenBank/DDBJ databases">
        <title>Genomic Encyclopedia of Type Strains, Phase IV (KMG-V): Genome sequencing to study the core and pangenomes of soil and plant-associated prokaryotes.</title>
        <authorList>
            <person name="Whitman W."/>
        </authorList>
    </citation>
    <scope>NUCLEOTIDE SEQUENCE [LARGE SCALE GENOMIC DNA]</scope>
    <source>
        <strain evidence="7 8">X4EP2</strain>
    </source>
</reference>
<gene>
    <name evidence="7" type="ORF">HDF17_000767</name>
</gene>
<feature type="transmembrane region" description="Helical" evidence="5">
    <location>
        <begin position="40"/>
        <end position="59"/>
    </location>
</feature>
<evidence type="ECO:0000256" key="4">
    <source>
        <dbReference type="ARBA" id="ARBA00023136"/>
    </source>
</evidence>
<keyword evidence="4 5" id="KW-0472">Membrane</keyword>
<dbReference type="GO" id="GO:0140359">
    <property type="term" value="F:ABC-type transporter activity"/>
    <property type="evidence" value="ECO:0007669"/>
    <property type="project" value="InterPro"/>
</dbReference>
<dbReference type="Proteomes" id="UP000589520">
    <property type="component" value="Unassembled WGS sequence"/>
</dbReference>
<dbReference type="Pfam" id="PF01061">
    <property type="entry name" value="ABC2_membrane"/>
    <property type="match status" value="1"/>
</dbReference>
<feature type="transmembrane region" description="Helical" evidence="5">
    <location>
        <begin position="112"/>
        <end position="140"/>
    </location>
</feature>
<feature type="transmembrane region" description="Helical" evidence="5">
    <location>
        <begin position="186"/>
        <end position="203"/>
    </location>
</feature>
<dbReference type="PRINTS" id="PR00164">
    <property type="entry name" value="ABC2TRNSPORT"/>
</dbReference>
<evidence type="ECO:0000256" key="3">
    <source>
        <dbReference type="ARBA" id="ARBA00022989"/>
    </source>
</evidence>
<evidence type="ECO:0000256" key="1">
    <source>
        <dbReference type="ARBA" id="ARBA00004141"/>
    </source>
</evidence>
<feature type="domain" description="ABC transmembrane type-2" evidence="6">
    <location>
        <begin position="36"/>
        <end position="260"/>
    </location>
</feature>
<keyword evidence="5" id="KW-1003">Cell membrane</keyword>
<evidence type="ECO:0000313" key="7">
    <source>
        <dbReference type="EMBL" id="NYF78480.1"/>
    </source>
</evidence>
<dbReference type="RefSeq" id="WP_179487913.1">
    <property type="nucleotide sequence ID" value="NZ_JACCCW010000001.1"/>
</dbReference>
<keyword evidence="3 5" id="KW-1133">Transmembrane helix</keyword>
<dbReference type="InterPro" id="IPR013525">
    <property type="entry name" value="ABC2_TM"/>
</dbReference>
<proteinExistence type="inferred from homology"/>
<evidence type="ECO:0000313" key="8">
    <source>
        <dbReference type="Proteomes" id="UP000589520"/>
    </source>
</evidence>
<dbReference type="GO" id="GO:0043190">
    <property type="term" value="C:ATP-binding cassette (ABC) transporter complex"/>
    <property type="evidence" value="ECO:0007669"/>
    <property type="project" value="InterPro"/>
</dbReference>
<feature type="transmembrane region" description="Helical" evidence="5">
    <location>
        <begin position="152"/>
        <end position="174"/>
    </location>
</feature>
<feature type="transmembrane region" description="Helical" evidence="5">
    <location>
        <begin position="239"/>
        <end position="257"/>
    </location>
</feature>
<organism evidence="7 8">
    <name type="scientific">Granulicella arctica</name>
    <dbReference type="NCBI Taxonomy" id="940613"/>
    <lineage>
        <taxon>Bacteria</taxon>
        <taxon>Pseudomonadati</taxon>
        <taxon>Acidobacteriota</taxon>
        <taxon>Terriglobia</taxon>
        <taxon>Terriglobales</taxon>
        <taxon>Acidobacteriaceae</taxon>
        <taxon>Granulicella</taxon>
    </lineage>
</organism>
<dbReference type="PANTHER" id="PTHR43229:SF3">
    <property type="entry name" value="ABC-TYPE MULTIDRUG TRANSPORT SYSTEM, PERMEASE COMPONENT"/>
    <property type="match status" value="1"/>
</dbReference>
<comment type="similarity">
    <text evidence="5">Belongs to the ABC-2 integral membrane protein family.</text>
</comment>
<accession>A0A7Y9PF15</accession>
<keyword evidence="8" id="KW-1185">Reference proteome</keyword>
<dbReference type="InterPro" id="IPR047817">
    <property type="entry name" value="ABC2_TM_bact-type"/>
</dbReference>
<dbReference type="InterPro" id="IPR000412">
    <property type="entry name" value="ABC_2_transport"/>
</dbReference>
<dbReference type="PIRSF" id="PIRSF006648">
    <property type="entry name" value="DrrB"/>
    <property type="match status" value="1"/>
</dbReference>
<dbReference type="AlphaFoldDB" id="A0A7Y9PF15"/>
<comment type="subcellular location">
    <subcellularLocation>
        <location evidence="5">Cell membrane</location>
        <topology evidence="5">Multi-pass membrane protein</topology>
    </subcellularLocation>
    <subcellularLocation>
        <location evidence="1">Membrane</location>
        <topology evidence="1">Multi-pass membrane protein</topology>
    </subcellularLocation>
</comment>
<dbReference type="InterPro" id="IPR051784">
    <property type="entry name" value="Nod_factor_ABC_transporter"/>
</dbReference>
<evidence type="ECO:0000256" key="2">
    <source>
        <dbReference type="ARBA" id="ARBA00022692"/>
    </source>
</evidence>
<comment type="caution">
    <text evidence="7">The sequence shown here is derived from an EMBL/GenBank/DDBJ whole genome shotgun (WGS) entry which is preliminary data.</text>
</comment>
<dbReference type="EMBL" id="JACCCW010000001">
    <property type="protein sequence ID" value="NYF78480.1"/>
    <property type="molecule type" value="Genomic_DNA"/>
</dbReference>
<dbReference type="PROSITE" id="PS51012">
    <property type="entry name" value="ABC_TM2"/>
    <property type="match status" value="1"/>
</dbReference>
<protein>
    <recommendedName>
        <fullName evidence="5">Transport permease protein</fullName>
    </recommendedName>
</protein>